<evidence type="ECO:0000259" key="2">
    <source>
        <dbReference type="Pfam" id="PF01557"/>
    </source>
</evidence>
<sequence>MRIARFTTGAEPRYAIVDGEAGSEELVVLTGDPMYTPGTVTGERIPLTDDVRLLAPVIPRSKVVCLGKNYEAHAKEIPHRGPAPELPILFLKPNTTVIGPDDPIVLPHYSEDVQLEAELAVIISRVCKDVSADNAEDYIYGYTCANDVTARDIQRQEDQWFRAKAFDTSLPLGPWIETELAHDDVTISSRINGEEAQAGHSGDMIVDVAHAVAMVSEVVTLLPGDIILTGTPSGVRALHHGDVVEIEIEDLGVLRNPVIRRS</sequence>
<evidence type="ECO:0000313" key="5">
    <source>
        <dbReference type="Proteomes" id="UP001426770"/>
    </source>
</evidence>
<keyword evidence="1" id="KW-0479">Metal-binding</keyword>
<dbReference type="InterPro" id="IPR036663">
    <property type="entry name" value="Fumarylacetoacetase_C_sf"/>
</dbReference>
<dbReference type="Gene3D" id="2.30.30.370">
    <property type="entry name" value="FAH"/>
    <property type="match status" value="1"/>
</dbReference>
<dbReference type="PANTHER" id="PTHR11820:SF7">
    <property type="entry name" value="ACYLPYRUVASE FAHD1, MITOCHONDRIAL"/>
    <property type="match status" value="1"/>
</dbReference>
<accession>A0ABP9WIT7</accession>
<gene>
    <name evidence="4" type="primary">yisK</name>
    <name evidence="4" type="ORF">Lsed01_02213</name>
</gene>
<dbReference type="Pfam" id="PF10370">
    <property type="entry name" value="Rv2993c-like_N"/>
    <property type="match status" value="1"/>
</dbReference>
<feature type="domain" description="Fumarylacetoacetase-like C-terminal" evidence="2">
    <location>
        <begin position="62"/>
        <end position="258"/>
    </location>
</feature>
<proteinExistence type="predicted"/>
<organism evidence="4 5">
    <name type="scientific">Demequina sediminis</name>
    <dbReference type="NCBI Taxonomy" id="1930058"/>
    <lineage>
        <taxon>Bacteria</taxon>
        <taxon>Bacillati</taxon>
        <taxon>Actinomycetota</taxon>
        <taxon>Actinomycetes</taxon>
        <taxon>Micrococcales</taxon>
        <taxon>Demequinaceae</taxon>
        <taxon>Demequina</taxon>
    </lineage>
</organism>
<dbReference type="EMBL" id="BAABRR010000013">
    <property type="protein sequence ID" value="GAA5519758.1"/>
    <property type="molecule type" value="Genomic_DNA"/>
</dbReference>
<dbReference type="PANTHER" id="PTHR11820">
    <property type="entry name" value="ACYLPYRUVASE"/>
    <property type="match status" value="1"/>
</dbReference>
<dbReference type="Gene3D" id="3.90.850.10">
    <property type="entry name" value="Fumarylacetoacetase-like, C-terminal domain"/>
    <property type="match status" value="1"/>
</dbReference>
<dbReference type="InterPro" id="IPR018833">
    <property type="entry name" value="Rv2993c-like_N"/>
</dbReference>
<reference evidence="4 5" key="1">
    <citation type="submission" date="2024-02" db="EMBL/GenBank/DDBJ databases">
        <title>Lysinimicrobium sediminis NBRC 112286.</title>
        <authorList>
            <person name="Ichikawa N."/>
            <person name="Katano-Makiyama Y."/>
            <person name="Hidaka K."/>
        </authorList>
    </citation>
    <scope>NUCLEOTIDE SEQUENCE [LARGE SCALE GENOMIC DNA]</scope>
    <source>
        <strain evidence="4 5">NBRC 112286</strain>
    </source>
</reference>
<feature type="domain" description="Rv2993c-like N-terminal" evidence="3">
    <location>
        <begin position="1"/>
        <end position="56"/>
    </location>
</feature>
<evidence type="ECO:0000256" key="1">
    <source>
        <dbReference type="ARBA" id="ARBA00022723"/>
    </source>
</evidence>
<keyword evidence="5" id="KW-1185">Reference proteome</keyword>
<dbReference type="RefSeq" id="WP_286215459.1">
    <property type="nucleotide sequence ID" value="NZ_AP027736.1"/>
</dbReference>
<name>A0ABP9WIT7_9MICO</name>
<dbReference type="Pfam" id="PF01557">
    <property type="entry name" value="FAA_hydrolase"/>
    <property type="match status" value="1"/>
</dbReference>
<dbReference type="InterPro" id="IPR011234">
    <property type="entry name" value="Fumarylacetoacetase-like_C"/>
</dbReference>
<protein>
    <submittedName>
        <fullName evidence="4">Uncharacterized protein YisK</fullName>
    </submittedName>
</protein>
<dbReference type="SUPFAM" id="SSF56529">
    <property type="entry name" value="FAH"/>
    <property type="match status" value="1"/>
</dbReference>
<comment type="caution">
    <text evidence="4">The sequence shown here is derived from an EMBL/GenBank/DDBJ whole genome shotgun (WGS) entry which is preliminary data.</text>
</comment>
<evidence type="ECO:0000313" key="4">
    <source>
        <dbReference type="EMBL" id="GAA5519758.1"/>
    </source>
</evidence>
<evidence type="ECO:0000259" key="3">
    <source>
        <dbReference type="Pfam" id="PF10370"/>
    </source>
</evidence>
<dbReference type="Proteomes" id="UP001426770">
    <property type="component" value="Unassembled WGS sequence"/>
</dbReference>